<comment type="subunit">
    <text evidence="7">Interacts 1:1 with ECF RNA polymerase sigma-E (RpoE); this inhibits the interaction of sigma-E with the RNA polymerase catalytic core and leads to a decreased expression of sigma-E-regulated genes. Interacts with RseB.</text>
</comment>
<evidence type="ECO:0000256" key="3">
    <source>
        <dbReference type="ARBA" id="ARBA00022475"/>
    </source>
</evidence>
<keyword evidence="11" id="KW-1185">Reference proteome</keyword>
<keyword evidence="5" id="KW-1133">Transmembrane helix</keyword>
<evidence type="ECO:0000256" key="5">
    <source>
        <dbReference type="ARBA" id="ARBA00022989"/>
    </source>
</evidence>
<reference evidence="10 11" key="1">
    <citation type="submission" date="2018-11" db="EMBL/GenBank/DDBJ databases">
        <title>Draft genome analysis of Rheinheimera mesophila isolated from an industrial waste site.</title>
        <authorList>
            <person name="Yu Q."/>
            <person name="Qi Y."/>
            <person name="Zhang H."/>
            <person name="Lu Y."/>
            <person name="Pu J."/>
        </authorList>
    </citation>
    <scope>NUCLEOTIDE SEQUENCE [LARGE SCALE GENOMIC DNA]</scope>
    <source>
        <strain evidence="10 11">IITR13</strain>
    </source>
</reference>
<dbReference type="AlphaFoldDB" id="A0A3P3QCA9"/>
<evidence type="ECO:0000256" key="1">
    <source>
        <dbReference type="ARBA" id="ARBA00004162"/>
    </source>
</evidence>
<comment type="subcellular location">
    <subcellularLocation>
        <location evidence="7">Cell inner membrane</location>
    </subcellularLocation>
    <subcellularLocation>
        <location evidence="1">Cell membrane</location>
        <topology evidence="1">Single-pass membrane protein</topology>
    </subcellularLocation>
</comment>
<keyword evidence="7" id="KW-0997">Cell inner membrane</keyword>
<feature type="domain" description="Anti sigma-E protein RseA N-terminal" evidence="8">
    <location>
        <begin position="6"/>
        <end position="83"/>
    </location>
</feature>
<comment type="caution">
    <text evidence="10">The sequence shown here is derived from an EMBL/GenBank/DDBJ whole genome shotgun (WGS) entry which is preliminary data.</text>
</comment>
<keyword evidence="6 7" id="KW-0472">Membrane</keyword>
<comment type="function">
    <text evidence="7">An anti-sigma factor for extracytoplasmic function (ECF) sigma factor sigma-E (RpoE). ECF sigma factors are held in an inactive form by an anti-sigma factor until released by regulated intramembrane proteolysis (RIP). RIP occurs when an extracytoplasmic signal triggers a concerted proteolytic cascade to transmit information and elicit cellular responses. The membrane-spanning regulatory substrate protein is first cut periplasmically (site-1 protease, S1P, DegS), then within the membrane itself (site-2 protease, S2P, RseP), while cytoplasmic proteases finish degrading the anti-sigma factor, liberating sigma-E.</text>
</comment>
<organism evidence="10 11">
    <name type="scientific">Rheinheimera mesophila</name>
    <dbReference type="NCBI Taxonomy" id="1547515"/>
    <lineage>
        <taxon>Bacteria</taxon>
        <taxon>Pseudomonadati</taxon>
        <taxon>Pseudomonadota</taxon>
        <taxon>Gammaproteobacteria</taxon>
        <taxon>Chromatiales</taxon>
        <taxon>Chromatiaceae</taxon>
        <taxon>Rheinheimera</taxon>
    </lineage>
</organism>
<dbReference type="InterPro" id="IPR005573">
    <property type="entry name" value="Anti-sigma_E_RseA_C"/>
</dbReference>
<proteinExistence type="inferred from homology"/>
<dbReference type="Gene3D" id="1.10.10.880">
    <property type="entry name" value="Anti sigma-E protein RseA, N-terminal domain"/>
    <property type="match status" value="1"/>
</dbReference>
<dbReference type="Pfam" id="PF03873">
    <property type="entry name" value="RseA_C"/>
    <property type="match status" value="1"/>
</dbReference>
<keyword evidence="3 7" id="KW-1003">Cell membrane</keyword>
<comment type="similarity">
    <text evidence="2 7">Belongs to the RseA family.</text>
</comment>
<evidence type="ECO:0000313" key="10">
    <source>
        <dbReference type="EMBL" id="RRJ18754.1"/>
    </source>
</evidence>
<dbReference type="PANTHER" id="PTHR38104">
    <property type="match status" value="1"/>
</dbReference>
<dbReference type="InterPro" id="IPR026279">
    <property type="entry name" value="RseA"/>
</dbReference>
<evidence type="ECO:0000313" key="11">
    <source>
        <dbReference type="Proteomes" id="UP000276260"/>
    </source>
</evidence>
<keyword evidence="4" id="KW-0812">Transmembrane</keyword>
<dbReference type="GO" id="GO:0005886">
    <property type="term" value="C:plasma membrane"/>
    <property type="evidence" value="ECO:0007669"/>
    <property type="project" value="UniProtKB-SubCell"/>
</dbReference>
<gene>
    <name evidence="10" type="ORF">EIK76_16165</name>
</gene>
<dbReference type="CDD" id="cd16328">
    <property type="entry name" value="RseA_N"/>
    <property type="match status" value="1"/>
</dbReference>
<dbReference type="InterPro" id="IPR052383">
    <property type="entry name" value="Anti-sigma-E_RseA-like"/>
</dbReference>
<dbReference type="PIRSF" id="PIRSF016938">
    <property type="entry name" value="RseA"/>
    <property type="match status" value="1"/>
</dbReference>
<accession>A0A3P3QCA9</accession>
<dbReference type="PANTHER" id="PTHR38104:SF1">
    <property type="entry name" value="ANTI-SIGMA-E FACTOR RSEA"/>
    <property type="match status" value="1"/>
</dbReference>
<feature type="domain" description="Anti sigma-E protein RseA C-terminal" evidence="9">
    <location>
        <begin position="137"/>
        <end position="192"/>
    </location>
</feature>
<name>A0A3P3QCA9_9GAMM</name>
<evidence type="ECO:0000256" key="6">
    <source>
        <dbReference type="ARBA" id="ARBA00023136"/>
    </source>
</evidence>
<dbReference type="InterPro" id="IPR036147">
    <property type="entry name" value="Anti-sigma_E_RseA_N_sf"/>
</dbReference>
<dbReference type="SUPFAM" id="SSF89069">
    <property type="entry name" value="N-terminal, cytoplasmic domain of anti-sigmaE factor RseA"/>
    <property type="match status" value="1"/>
</dbReference>
<evidence type="ECO:0000256" key="2">
    <source>
        <dbReference type="ARBA" id="ARBA00005837"/>
    </source>
</evidence>
<dbReference type="Pfam" id="PF03872">
    <property type="entry name" value="RseA_N"/>
    <property type="match status" value="1"/>
</dbReference>
<sequence>MSSEKSDWLSAASDNQAISPEQLDRLLQDAELQQSFARYHLIGAAIRNELPEKLDLQFADNFASLLEQEPAYQLESSAAVQKQQTVVSFWQKLGEAANTGWFKTGFQGAVAASVALIAVLGVQQFQGAGQDTDLNSPLPVLQTQPVAGFATPVSLSQTSVDSRFEQEQRQAMLEQQKRLQQLLQAHRQQIRVMDTAQQKSVVTPAEKPVQEQ</sequence>
<evidence type="ECO:0000256" key="4">
    <source>
        <dbReference type="ARBA" id="ARBA00022692"/>
    </source>
</evidence>
<dbReference type="EMBL" id="RRCF01000006">
    <property type="protein sequence ID" value="RRJ18754.1"/>
    <property type="molecule type" value="Genomic_DNA"/>
</dbReference>
<evidence type="ECO:0000256" key="7">
    <source>
        <dbReference type="PIRNR" id="PIRNR016938"/>
    </source>
</evidence>
<dbReference type="Proteomes" id="UP000276260">
    <property type="component" value="Unassembled WGS sequence"/>
</dbReference>
<evidence type="ECO:0000259" key="9">
    <source>
        <dbReference type="Pfam" id="PF03873"/>
    </source>
</evidence>
<dbReference type="OrthoDB" id="6194196at2"/>
<dbReference type="GO" id="GO:0016989">
    <property type="term" value="F:sigma factor antagonist activity"/>
    <property type="evidence" value="ECO:0007669"/>
    <property type="project" value="InterPro"/>
</dbReference>
<protein>
    <recommendedName>
        <fullName evidence="7">Anti-sigma-E factor RseA</fullName>
    </recommendedName>
    <alternativeName>
        <fullName evidence="7">Regulator of SigE</fullName>
    </alternativeName>
    <alternativeName>
        <fullName evidence="7">Sigma-E anti-sigma factor RseA</fullName>
    </alternativeName>
    <alternativeName>
        <fullName evidence="7">Sigma-E factor negative regulatory protein</fullName>
    </alternativeName>
</protein>
<evidence type="ECO:0000259" key="8">
    <source>
        <dbReference type="Pfam" id="PF03872"/>
    </source>
</evidence>
<dbReference type="InterPro" id="IPR005572">
    <property type="entry name" value="Anti-sigma_E_RseA_N"/>
</dbReference>
<dbReference type="RefSeq" id="WP_046518938.1">
    <property type="nucleotide sequence ID" value="NZ_LAVS01000006.1"/>
</dbReference>